<dbReference type="InterPro" id="IPR025714">
    <property type="entry name" value="Methyltranfer_dom"/>
</dbReference>
<keyword evidence="2" id="KW-0808">Transferase</keyword>
<accession>A0A5B2WUK2</accession>
<feature type="domain" description="Methyltransferase" evidence="1">
    <location>
        <begin position="36"/>
        <end position="139"/>
    </location>
</feature>
<dbReference type="CDD" id="cd02440">
    <property type="entry name" value="AdoMet_MTases"/>
    <property type="match status" value="1"/>
</dbReference>
<dbReference type="PANTHER" id="PTHR43667:SF2">
    <property type="entry name" value="FATTY ACID C-METHYL TRANSFERASE"/>
    <property type="match status" value="1"/>
</dbReference>
<dbReference type="GO" id="GO:0008168">
    <property type="term" value="F:methyltransferase activity"/>
    <property type="evidence" value="ECO:0007669"/>
    <property type="project" value="UniProtKB-KW"/>
</dbReference>
<comment type="caution">
    <text evidence="2">The sequence shown here is derived from an EMBL/GenBank/DDBJ whole genome shotgun (WGS) entry which is preliminary data.</text>
</comment>
<name>A0A5B2WUK2_9PSEU</name>
<dbReference type="InterPro" id="IPR029063">
    <property type="entry name" value="SAM-dependent_MTases_sf"/>
</dbReference>
<dbReference type="InterPro" id="IPR050723">
    <property type="entry name" value="CFA/CMAS"/>
</dbReference>
<keyword evidence="2" id="KW-0489">Methyltransferase</keyword>
<dbReference type="AlphaFoldDB" id="A0A5B2WUK2"/>
<sequence>MTNPHGLGAGTRLTFNSPLSSERADRLAADLAATKPATVLDLGCGWGELLLRVLAAAPDASGTGIDNFGPDMVRARHNAADRGLADRVTFIEGAVADHLANADVVISSGAYQAFGDIKTALTGIRSLVNPGGRVLFAAEIWERIPTAEQLANMWDGITVDDCLLLPDLVDTAVATGFRPLRIETSTRGEWEEFESLFLAGSEEWLLANGDHPEADAMRDRVDAHRAIWLRGARDVFGFAFLTLGVPG</sequence>
<evidence type="ECO:0000313" key="2">
    <source>
        <dbReference type="EMBL" id="KAA2255451.1"/>
    </source>
</evidence>
<evidence type="ECO:0000313" key="3">
    <source>
        <dbReference type="Proteomes" id="UP000323454"/>
    </source>
</evidence>
<reference evidence="2 3" key="1">
    <citation type="submission" date="2019-09" db="EMBL/GenBank/DDBJ databases">
        <title>Goodfellowia gen. nov., a new genus of the Pseudonocardineae related to Actinoalloteichus, containing Goodfellowia coeruleoviolacea gen. nov., comb. nov. gen. nov., comb. nov.</title>
        <authorList>
            <person name="Labeda D."/>
        </authorList>
    </citation>
    <scope>NUCLEOTIDE SEQUENCE [LARGE SCALE GENOMIC DNA]</scope>
    <source>
        <strain evidence="2 3">AN110305</strain>
    </source>
</reference>
<dbReference type="Gene3D" id="3.40.50.150">
    <property type="entry name" value="Vaccinia Virus protein VP39"/>
    <property type="match status" value="1"/>
</dbReference>
<protein>
    <submittedName>
        <fullName evidence="2">Class I SAM-dependent methyltransferase</fullName>
    </submittedName>
</protein>
<evidence type="ECO:0000259" key="1">
    <source>
        <dbReference type="Pfam" id="PF13847"/>
    </source>
</evidence>
<gene>
    <name evidence="2" type="ORF">F0L68_28190</name>
</gene>
<dbReference type="OrthoDB" id="474235at2"/>
<dbReference type="PANTHER" id="PTHR43667">
    <property type="entry name" value="CYCLOPROPANE-FATTY-ACYL-PHOSPHOLIPID SYNTHASE"/>
    <property type="match status" value="1"/>
</dbReference>
<reference evidence="2 3" key="2">
    <citation type="submission" date="2019-09" db="EMBL/GenBank/DDBJ databases">
        <authorList>
            <person name="Jin C."/>
        </authorList>
    </citation>
    <scope>NUCLEOTIDE SEQUENCE [LARGE SCALE GENOMIC DNA]</scope>
    <source>
        <strain evidence="2 3">AN110305</strain>
    </source>
</reference>
<dbReference type="RefSeq" id="WP_149852859.1">
    <property type="nucleotide sequence ID" value="NZ_VUOB01000056.1"/>
</dbReference>
<dbReference type="EMBL" id="VUOB01000056">
    <property type="protein sequence ID" value="KAA2255451.1"/>
    <property type="molecule type" value="Genomic_DNA"/>
</dbReference>
<dbReference type="Pfam" id="PF13847">
    <property type="entry name" value="Methyltransf_31"/>
    <property type="match status" value="1"/>
</dbReference>
<dbReference type="GO" id="GO:0032259">
    <property type="term" value="P:methylation"/>
    <property type="evidence" value="ECO:0007669"/>
    <property type="project" value="UniProtKB-KW"/>
</dbReference>
<organism evidence="2 3">
    <name type="scientific">Solihabitans fulvus</name>
    <dbReference type="NCBI Taxonomy" id="1892852"/>
    <lineage>
        <taxon>Bacteria</taxon>
        <taxon>Bacillati</taxon>
        <taxon>Actinomycetota</taxon>
        <taxon>Actinomycetes</taxon>
        <taxon>Pseudonocardiales</taxon>
        <taxon>Pseudonocardiaceae</taxon>
        <taxon>Solihabitans</taxon>
    </lineage>
</organism>
<dbReference type="SUPFAM" id="SSF53335">
    <property type="entry name" value="S-adenosyl-L-methionine-dependent methyltransferases"/>
    <property type="match status" value="1"/>
</dbReference>
<proteinExistence type="predicted"/>
<keyword evidence="3" id="KW-1185">Reference proteome</keyword>
<dbReference type="Proteomes" id="UP000323454">
    <property type="component" value="Unassembled WGS sequence"/>
</dbReference>